<feature type="compositionally biased region" description="Polar residues" evidence="3">
    <location>
        <begin position="289"/>
        <end position="303"/>
    </location>
</feature>
<dbReference type="AlphaFoldDB" id="A0A1U7TI01"/>
<evidence type="ECO:0000313" key="6">
    <source>
        <dbReference type="RefSeq" id="XP_008052607.1"/>
    </source>
</evidence>
<dbReference type="SMART" id="SM00550">
    <property type="entry name" value="Zalpha"/>
    <property type="match status" value="2"/>
</dbReference>
<evidence type="ECO:0000256" key="3">
    <source>
        <dbReference type="SAM" id="MobiDB-lite"/>
    </source>
</evidence>
<reference evidence="6" key="1">
    <citation type="submission" date="2025-08" db="UniProtKB">
        <authorList>
            <consortium name="RefSeq"/>
        </authorList>
    </citation>
    <scope>IDENTIFICATION</scope>
</reference>
<evidence type="ECO:0000259" key="4">
    <source>
        <dbReference type="PROSITE" id="PS50139"/>
    </source>
</evidence>
<feature type="domain" description="Z-binding" evidence="4">
    <location>
        <begin position="8"/>
        <end position="70"/>
    </location>
</feature>
<dbReference type="InterPro" id="IPR036388">
    <property type="entry name" value="WH-like_DNA-bd_sf"/>
</dbReference>
<dbReference type="InterPro" id="IPR042361">
    <property type="entry name" value="ZBP1"/>
</dbReference>
<dbReference type="RefSeq" id="XP_008052607.1">
    <property type="nucleotide sequence ID" value="XM_008054416.1"/>
</dbReference>
<dbReference type="OrthoDB" id="9837317at2759"/>
<keyword evidence="5" id="KW-1185">Reference proteome</keyword>
<feature type="region of interest" description="Disordered" evidence="3">
    <location>
        <begin position="395"/>
        <end position="441"/>
    </location>
</feature>
<dbReference type="GO" id="GO:0003726">
    <property type="term" value="F:double-stranded RNA adenosine deaminase activity"/>
    <property type="evidence" value="ECO:0007669"/>
    <property type="project" value="InterPro"/>
</dbReference>
<feature type="domain" description="Z-binding" evidence="4">
    <location>
        <begin position="104"/>
        <end position="167"/>
    </location>
</feature>
<dbReference type="PROSITE" id="PS50139">
    <property type="entry name" value="Z_BINDING"/>
    <property type="match status" value="2"/>
</dbReference>
<accession>A0A1U7TI01</accession>
<dbReference type="Pfam" id="PF12721">
    <property type="entry name" value="RHIM"/>
    <property type="match status" value="2"/>
</dbReference>
<dbReference type="InterPro" id="IPR036390">
    <property type="entry name" value="WH_DNA-bd_sf"/>
</dbReference>
<dbReference type="GO" id="GO:0060545">
    <property type="term" value="P:positive regulation of necroptotic process"/>
    <property type="evidence" value="ECO:0007669"/>
    <property type="project" value="Ensembl"/>
</dbReference>
<dbReference type="STRING" id="1868482.ENSTSYP00000026433"/>
<feature type="region of interest" description="Disordered" evidence="3">
    <location>
        <begin position="338"/>
        <end position="381"/>
    </location>
</feature>
<dbReference type="GO" id="GO:0060340">
    <property type="term" value="P:positive regulation of type I interferon-mediated signaling pathway"/>
    <property type="evidence" value="ECO:0007669"/>
    <property type="project" value="InterPro"/>
</dbReference>
<dbReference type="GO" id="GO:0097528">
    <property type="term" value="P:execution phase of necroptosis"/>
    <property type="evidence" value="ECO:0007669"/>
    <property type="project" value="Ensembl"/>
</dbReference>
<dbReference type="Proteomes" id="UP000189704">
    <property type="component" value="Unplaced"/>
</dbReference>
<dbReference type="Gene3D" id="1.10.10.10">
    <property type="entry name" value="Winged helix-like DNA-binding domain superfamily/Winged helix DNA-binding domain"/>
    <property type="match status" value="2"/>
</dbReference>
<dbReference type="GO" id="GO:0140374">
    <property type="term" value="P:antiviral innate immune response"/>
    <property type="evidence" value="ECO:0007669"/>
    <property type="project" value="Ensembl"/>
</dbReference>
<dbReference type="PANTHER" id="PTHR14966">
    <property type="entry name" value="Z-DNA-BINDING PROTEIN 1"/>
    <property type="match status" value="1"/>
</dbReference>
<evidence type="ECO:0000256" key="1">
    <source>
        <dbReference type="ARBA" id="ARBA00022884"/>
    </source>
</evidence>
<evidence type="ECO:0000313" key="5">
    <source>
        <dbReference type="Proteomes" id="UP000189704"/>
    </source>
</evidence>
<dbReference type="FunFam" id="1.10.10.10:FF:000466">
    <property type="entry name" value="Z-DNA binding protein 1"/>
    <property type="match status" value="1"/>
</dbReference>
<keyword evidence="1" id="KW-0694">RNA-binding</keyword>
<dbReference type="GO" id="GO:0003723">
    <property type="term" value="F:RNA binding"/>
    <property type="evidence" value="ECO:0007669"/>
    <property type="project" value="UniProtKB-KW"/>
</dbReference>
<sequence>MAEAPADPGQEGHLEKAILRVLTEANGTMKTAQLVKECRVTKKELNQALYRLKNKQEVSQVAPSTWRVGGDGLGGSRGPAQLALPGPAEMTQQDAVAVPENPGPQFSQQRQDDIYRFLKDKGPHRALAIAQALGMSRAKDVNPDLYQMKNRHQLHLDEGSKIWTVYPTEDSGRGIGNSSVPVVYQQCPITMICQNGPNSHISIANSEATQIGHGNVIAKQMAWGEKGSSAPGYLPRMALGVSSTQGPADGTWGPQDIRLERSLLKRVQLGHGNEMSLHSTPSEVPAHTPSGSPPVSATPTSAGASYEVQMPQPGPHPEGAAAQKVHIKSCSLEDATIGNSNKMMVNPRVAGPGGATEEQGEDADPGPAAIPTRSDIPGDVGAAVPDSISVLAPRMEAVTLGSQDPEVTEGSHCTDKTPDSGSQRGRRNQSRQPQADTLGTR</sequence>
<dbReference type="OMA" id="PATWCLA"/>
<dbReference type="InterPro" id="IPR042371">
    <property type="entry name" value="Z_dom"/>
</dbReference>
<evidence type="ECO:0000256" key="2">
    <source>
        <dbReference type="ARBA" id="ARBA00023118"/>
    </source>
</evidence>
<protein>
    <submittedName>
        <fullName evidence="6">Z-DNA-binding protein 1</fullName>
    </submittedName>
</protein>
<feature type="region of interest" description="Disordered" evidence="3">
    <location>
        <begin position="273"/>
        <end position="323"/>
    </location>
</feature>
<dbReference type="GO" id="GO:0005634">
    <property type="term" value="C:nucleus"/>
    <property type="evidence" value="ECO:0007669"/>
    <property type="project" value="Ensembl"/>
</dbReference>
<keyword evidence="2" id="KW-0051">Antiviral defense</keyword>
<name>A0A1U7TI01_CARSF</name>
<gene>
    <name evidence="6" type="primary">ZBP1</name>
</gene>
<dbReference type="PANTHER" id="PTHR14966:SF0">
    <property type="entry name" value="Z-DNA-BINDING PROTEIN 1"/>
    <property type="match status" value="1"/>
</dbReference>
<dbReference type="CTD" id="81030"/>
<dbReference type="InterPro" id="IPR025735">
    <property type="entry name" value="RHIM"/>
</dbReference>
<dbReference type="KEGG" id="csyr:103256572"/>
<proteinExistence type="predicted"/>
<dbReference type="SUPFAM" id="SSF46785">
    <property type="entry name" value="Winged helix' DNA-binding domain"/>
    <property type="match status" value="2"/>
</dbReference>
<dbReference type="GO" id="GO:0005829">
    <property type="term" value="C:cytosol"/>
    <property type="evidence" value="ECO:0007669"/>
    <property type="project" value="Ensembl"/>
</dbReference>
<dbReference type="GeneID" id="103256572"/>
<dbReference type="GO" id="GO:0097527">
    <property type="term" value="P:necroptotic signaling pathway"/>
    <property type="evidence" value="ECO:0007669"/>
    <property type="project" value="Ensembl"/>
</dbReference>
<dbReference type="GO" id="GO:0003677">
    <property type="term" value="F:DNA binding"/>
    <property type="evidence" value="ECO:0007669"/>
    <property type="project" value="Ensembl"/>
</dbReference>
<organism evidence="5 6">
    <name type="scientific">Carlito syrichta</name>
    <name type="common">Philippine tarsier</name>
    <name type="synonym">Tarsius syrichta</name>
    <dbReference type="NCBI Taxonomy" id="1868482"/>
    <lineage>
        <taxon>Eukaryota</taxon>
        <taxon>Metazoa</taxon>
        <taxon>Chordata</taxon>
        <taxon>Craniata</taxon>
        <taxon>Vertebrata</taxon>
        <taxon>Euteleostomi</taxon>
        <taxon>Mammalia</taxon>
        <taxon>Eutheria</taxon>
        <taxon>Euarchontoglires</taxon>
        <taxon>Primates</taxon>
        <taxon>Haplorrhini</taxon>
        <taxon>Tarsiiformes</taxon>
        <taxon>Tarsiidae</taxon>
        <taxon>Carlito</taxon>
    </lineage>
</organism>